<accession>A0AAV0XWP3</accession>
<proteinExistence type="predicted"/>
<dbReference type="AlphaFoldDB" id="A0AAV0XWP3"/>
<protein>
    <submittedName>
        <fullName evidence="1">Uncharacterized protein</fullName>
    </submittedName>
</protein>
<gene>
    <name evidence="1" type="ORF">MEUPH1_LOCUS26766</name>
</gene>
<evidence type="ECO:0000313" key="1">
    <source>
        <dbReference type="EMBL" id="CAI6372960.1"/>
    </source>
</evidence>
<dbReference type="Proteomes" id="UP001160148">
    <property type="component" value="Unassembled WGS sequence"/>
</dbReference>
<evidence type="ECO:0000313" key="2">
    <source>
        <dbReference type="Proteomes" id="UP001160148"/>
    </source>
</evidence>
<organism evidence="1 2">
    <name type="scientific">Macrosiphum euphorbiae</name>
    <name type="common">potato aphid</name>
    <dbReference type="NCBI Taxonomy" id="13131"/>
    <lineage>
        <taxon>Eukaryota</taxon>
        <taxon>Metazoa</taxon>
        <taxon>Ecdysozoa</taxon>
        <taxon>Arthropoda</taxon>
        <taxon>Hexapoda</taxon>
        <taxon>Insecta</taxon>
        <taxon>Pterygota</taxon>
        <taxon>Neoptera</taxon>
        <taxon>Paraneoptera</taxon>
        <taxon>Hemiptera</taxon>
        <taxon>Sternorrhyncha</taxon>
        <taxon>Aphidomorpha</taxon>
        <taxon>Aphidoidea</taxon>
        <taxon>Aphididae</taxon>
        <taxon>Macrosiphini</taxon>
        <taxon>Macrosiphum</taxon>
    </lineage>
</organism>
<keyword evidence="2" id="KW-1185">Reference proteome</keyword>
<name>A0AAV0XWP3_9HEMI</name>
<sequence length="104" mass="11756">MNDNQQLLFVLFGNTDGFIFLPNPENTKLLNNSITSETIRNYDIDYGLGVSTYLRHENLFIVIEPDDVESRLESIPQIVDLIVTLNIDIPKVLLFCRGSIVIGS</sequence>
<reference evidence="1 2" key="1">
    <citation type="submission" date="2023-01" db="EMBL/GenBank/DDBJ databases">
        <authorList>
            <person name="Whitehead M."/>
        </authorList>
    </citation>
    <scope>NUCLEOTIDE SEQUENCE [LARGE SCALE GENOMIC DNA]</scope>
</reference>
<comment type="caution">
    <text evidence="1">The sequence shown here is derived from an EMBL/GenBank/DDBJ whole genome shotgun (WGS) entry which is preliminary data.</text>
</comment>
<dbReference type="EMBL" id="CARXXK010001085">
    <property type="protein sequence ID" value="CAI6372960.1"/>
    <property type="molecule type" value="Genomic_DNA"/>
</dbReference>